<protein>
    <submittedName>
        <fullName evidence="1">Uncharacterized protein</fullName>
    </submittedName>
</protein>
<reference evidence="1 2" key="1">
    <citation type="submission" date="2021-12" db="EMBL/GenBank/DDBJ databases">
        <title>Sinirhodobacter sp. WL0062 is a bacterium isolated from seawater.</title>
        <authorList>
            <person name="Wang L."/>
            <person name="He W."/>
            <person name="Zhang D.-F."/>
        </authorList>
    </citation>
    <scope>NUCLEOTIDE SEQUENCE [LARGE SCALE GENOMIC DNA]</scope>
    <source>
        <strain evidence="1 2">WL0062</strain>
    </source>
</reference>
<evidence type="ECO:0000313" key="1">
    <source>
        <dbReference type="EMBL" id="MCE5975244.1"/>
    </source>
</evidence>
<organism evidence="1 2">
    <name type="scientific">Rhodobacter flavimaris</name>
    <dbReference type="NCBI Taxonomy" id="2907145"/>
    <lineage>
        <taxon>Bacteria</taxon>
        <taxon>Pseudomonadati</taxon>
        <taxon>Pseudomonadota</taxon>
        <taxon>Alphaproteobacteria</taxon>
        <taxon>Rhodobacterales</taxon>
        <taxon>Rhodobacter group</taxon>
        <taxon>Rhodobacter</taxon>
    </lineage>
</organism>
<keyword evidence="2" id="KW-1185">Reference proteome</keyword>
<accession>A0ABS8Z3C4</accession>
<name>A0ABS8Z3C4_9RHOB</name>
<dbReference type="EMBL" id="JAJUOS010000026">
    <property type="protein sequence ID" value="MCE5975244.1"/>
    <property type="molecule type" value="Genomic_DNA"/>
</dbReference>
<evidence type="ECO:0000313" key="2">
    <source>
        <dbReference type="Proteomes" id="UP001521181"/>
    </source>
</evidence>
<sequence>MSKSKLLSITGGAKDIGADILEELQKLTTAFYETLPIDGKDQLKLLAKQNSIVHAKIGLALFRRLKATANFFAQGRLSYSE</sequence>
<gene>
    <name evidence="1" type="ORF">LZA78_17470</name>
</gene>
<proteinExistence type="predicted"/>
<comment type="caution">
    <text evidence="1">The sequence shown here is derived from an EMBL/GenBank/DDBJ whole genome shotgun (WGS) entry which is preliminary data.</text>
</comment>
<dbReference type="Proteomes" id="UP001521181">
    <property type="component" value="Unassembled WGS sequence"/>
</dbReference>